<feature type="domain" description="Rv2525c-like glycoside hydrolase-like" evidence="1">
    <location>
        <begin position="18"/>
        <end position="181"/>
    </location>
</feature>
<sequence length="248" mass="26720">MSKGFDCATPLTAALARKFKADGYAFVCRYLAPPGSGKRLTAAEAQVCTDAGLYLVSVFERTADRALGGAANGAEDGAMALQYAQEVGQPKGSVIYAAVDFDATASNYNAIEAYLRAFDQQIKGYECAVYGEYEVCKAMLDRGVVKKVWQTYAWSQGARLTGANLYQYQNDIVVNGIGVDLDESNGDAGGWQKGMAIEQATALDAGVAQTIINTWIGPAWHEATDQQSKDYLHWLANELRKASGQPLE</sequence>
<evidence type="ECO:0000313" key="3">
    <source>
        <dbReference type="Proteomes" id="UP000293142"/>
    </source>
</evidence>
<protein>
    <submittedName>
        <fullName evidence="2">DUF1906 domain-containing protein</fullName>
    </submittedName>
</protein>
<name>A0A4Q9DML6_9BACL</name>
<dbReference type="SUPFAM" id="SSF51445">
    <property type="entry name" value="(Trans)glycosidases"/>
    <property type="match status" value="1"/>
</dbReference>
<dbReference type="AlphaFoldDB" id="A0A4Q9DML6"/>
<organism evidence="2 3">
    <name type="scientific">Paenibacillus thalictri</name>
    <dbReference type="NCBI Taxonomy" id="2527873"/>
    <lineage>
        <taxon>Bacteria</taxon>
        <taxon>Bacillati</taxon>
        <taxon>Bacillota</taxon>
        <taxon>Bacilli</taxon>
        <taxon>Bacillales</taxon>
        <taxon>Paenibacillaceae</taxon>
        <taxon>Paenibacillus</taxon>
    </lineage>
</organism>
<dbReference type="RefSeq" id="WP_131015943.1">
    <property type="nucleotide sequence ID" value="NZ_SIRE01000018.1"/>
</dbReference>
<evidence type="ECO:0000259" key="1">
    <source>
        <dbReference type="Pfam" id="PF08924"/>
    </source>
</evidence>
<proteinExistence type="predicted"/>
<dbReference type="Proteomes" id="UP000293142">
    <property type="component" value="Unassembled WGS sequence"/>
</dbReference>
<dbReference type="InterPro" id="IPR015020">
    <property type="entry name" value="Rv2525c-like_Glyco_Hydro-like"/>
</dbReference>
<dbReference type="Gene3D" id="3.20.20.80">
    <property type="entry name" value="Glycosidases"/>
    <property type="match status" value="1"/>
</dbReference>
<evidence type="ECO:0000313" key="2">
    <source>
        <dbReference type="EMBL" id="TBL75047.1"/>
    </source>
</evidence>
<reference evidence="2 3" key="1">
    <citation type="submission" date="2019-02" db="EMBL/GenBank/DDBJ databases">
        <title>Paenibacillus sp. nov., isolated from surface-sterilized tissue of Thalictrum simplex L.</title>
        <authorList>
            <person name="Tuo L."/>
        </authorList>
    </citation>
    <scope>NUCLEOTIDE SEQUENCE [LARGE SCALE GENOMIC DNA]</scope>
    <source>
        <strain evidence="2 3">N2SHLJ1</strain>
    </source>
</reference>
<keyword evidence="3" id="KW-1185">Reference proteome</keyword>
<dbReference type="Pfam" id="PF08924">
    <property type="entry name" value="Rv2525c_GlyHyd-like"/>
    <property type="match status" value="1"/>
</dbReference>
<gene>
    <name evidence="2" type="ORF">EYB31_23840</name>
</gene>
<accession>A0A4Q9DML6</accession>
<dbReference type="InterPro" id="IPR017853">
    <property type="entry name" value="GH"/>
</dbReference>
<comment type="caution">
    <text evidence="2">The sequence shown here is derived from an EMBL/GenBank/DDBJ whole genome shotgun (WGS) entry which is preliminary data.</text>
</comment>
<dbReference type="EMBL" id="SIRE01000018">
    <property type="protein sequence ID" value="TBL75047.1"/>
    <property type="molecule type" value="Genomic_DNA"/>
</dbReference>
<dbReference type="OrthoDB" id="1795295at2"/>